<dbReference type="InterPro" id="IPR007159">
    <property type="entry name" value="SpoVT-AbrB_dom"/>
</dbReference>
<evidence type="ECO:0000256" key="6">
    <source>
        <dbReference type="ARBA" id="ARBA00023163"/>
    </source>
</evidence>
<evidence type="ECO:0000256" key="5">
    <source>
        <dbReference type="ARBA" id="ARBA00023125"/>
    </source>
</evidence>
<dbReference type="InterPro" id="IPR020603">
    <property type="entry name" value="MraZ_dom"/>
</dbReference>
<name>A0A9X3IUC5_9GAMM</name>
<dbReference type="InterPro" id="IPR037914">
    <property type="entry name" value="SpoVT-AbrB_sf"/>
</dbReference>
<evidence type="ECO:0000256" key="2">
    <source>
        <dbReference type="ARBA" id="ARBA00022490"/>
    </source>
</evidence>
<dbReference type="GO" id="GO:2000143">
    <property type="term" value="P:negative regulation of DNA-templated transcription initiation"/>
    <property type="evidence" value="ECO:0007669"/>
    <property type="project" value="TreeGrafter"/>
</dbReference>
<evidence type="ECO:0000256" key="3">
    <source>
        <dbReference type="ARBA" id="ARBA00022737"/>
    </source>
</evidence>
<keyword evidence="4 7" id="KW-0805">Transcription regulation</keyword>
<keyword evidence="2 7" id="KW-0963">Cytoplasm</keyword>
<dbReference type="GO" id="GO:0003700">
    <property type="term" value="F:DNA-binding transcription factor activity"/>
    <property type="evidence" value="ECO:0007669"/>
    <property type="project" value="UniProtKB-UniRule"/>
</dbReference>
<keyword evidence="10" id="KW-1185">Reference proteome</keyword>
<comment type="similarity">
    <text evidence="7">Belongs to the MraZ family.</text>
</comment>
<reference evidence="9" key="1">
    <citation type="submission" date="2022-11" db="EMBL/GenBank/DDBJ databases">
        <title>Parathalassolutuus dongxingensis gen. nov., sp. nov., a novel member of family Oceanospirillaceae isolated from a coastal shrimp pond in Guangxi, China.</title>
        <authorList>
            <person name="Chen H."/>
        </authorList>
    </citation>
    <scope>NUCLEOTIDE SEQUENCE</scope>
    <source>
        <strain evidence="9">G-43</strain>
    </source>
</reference>
<evidence type="ECO:0000313" key="10">
    <source>
        <dbReference type="Proteomes" id="UP001150830"/>
    </source>
</evidence>
<evidence type="ECO:0000256" key="4">
    <source>
        <dbReference type="ARBA" id="ARBA00023015"/>
    </source>
</evidence>
<dbReference type="GO" id="GO:0005737">
    <property type="term" value="C:cytoplasm"/>
    <property type="evidence" value="ECO:0007669"/>
    <property type="project" value="UniProtKB-UniRule"/>
</dbReference>
<keyword evidence="3" id="KW-0677">Repeat</keyword>
<comment type="subunit">
    <text evidence="7">Forms oligomers.</text>
</comment>
<dbReference type="CDD" id="cd16321">
    <property type="entry name" value="MraZ_C"/>
    <property type="match status" value="1"/>
</dbReference>
<dbReference type="GO" id="GO:0000976">
    <property type="term" value="F:transcription cis-regulatory region binding"/>
    <property type="evidence" value="ECO:0007669"/>
    <property type="project" value="TreeGrafter"/>
</dbReference>
<dbReference type="PANTHER" id="PTHR34701:SF1">
    <property type="entry name" value="TRANSCRIPTIONAL REGULATOR MRAZ"/>
    <property type="match status" value="1"/>
</dbReference>
<dbReference type="InterPro" id="IPR035644">
    <property type="entry name" value="MraZ_C"/>
</dbReference>
<dbReference type="Gene3D" id="3.40.1550.20">
    <property type="entry name" value="Transcriptional regulator MraZ domain"/>
    <property type="match status" value="1"/>
</dbReference>
<feature type="domain" description="SpoVT-AbrB" evidence="8">
    <location>
        <begin position="77"/>
        <end position="120"/>
    </location>
</feature>
<dbReference type="AlphaFoldDB" id="A0A9X3IUC5"/>
<dbReference type="InterPro" id="IPR038619">
    <property type="entry name" value="MraZ_sf"/>
</dbReference>
<keyword evidence="5 7" id="KW-0238">DNA-binding</keyword>
<feature type="domain" description="SpoVT-AbrB" evidence="8">
    <location>
        <begin position="1"/>
        <end position="48"/>
    </location>
</feature>
<dbReference type="InterPro" id="IPR003444">
    <property type="entry name" value="MraZ"/>
</dbReference>
<protein>
    <recommendedName>
        <fullName evidence="1 7">Transcriptional regulator MraZ</fullName>
    </recommendedName>
</protein>
<dbReference type="GO" id="GO:0009295">
    <property type="term" value="C:nucleoid"/>
    <property type="evidence" value="ECO:0007669"/>
    <property type="project" value="UniProtKB-SubCell"/>
</dbReference>
<comment type="caution">
    <text evidence="9">The sequence shown here is derived from an EMBL/GenBank/DDBJ whole genome shotgun (WGS) entry which is preliminary data.</text>
</comment>
<evidence type="ECO:0000259" key="8">
    <source>
        <dbReference type="PROSITE" id="PS51740"/>
    </source>
</evidence>
<evidence type="ECO:0000313" key="9">
    <source>
        <dbReference type="EMBL" id="MCY0966023.1"/>
    </source>
</evidence>
<dbReference type="Pfam" id="PF02381">
    <property type="entry name" value="MraZ"/>
    <property type="match status" value="2"/>
</dbReference>
<accession>A0A9X3IUC5</accession>
<evidence type="ECO:0000256" key="1">
    <source>
        <dbReference type="ARBA" id="ARBA00013860"/>
    </source>
</evidence>
<dbReference type="Proteomes" id="UP001150830">
    <property type="component" value="Unassembled WGS sequence"/>
</dbReference>
<comment type="subcellular location">
    <subcellularLocation>
        <location evidence="7">Cytoplasm</location>
        <location evidence="7">Nucleoid</location>
    </subcellularLocation>
</comment>
<dbReference type="PANTHER" id="PTHR34701">
    <property type="entry name" value="TRANSCRIPTIONAL REGULATOR MRAZ"/>
    <property type="match status" value="1"/>
</dbReference>
<dbReference type="RefSeq" id="WP_283174227.1">
    <property type="nucleotide sequence ID" value="NZ_JAPNOA010000029.1"/>
</dbReference>
<evidence type="ECO:0000256" key="7">
    <source>
        <dbReference type="HAMAP-Rule" id="MF_01008"/>
    </source>
</evidence>
<keyword evidence="6 7" id="KW-0804">Transcription</keyword>
<dbReference type="PROSITE" id="PS51740">
    <property type="entry name" value="SPOVT_ABRB"/>
    <property type="match status" value="2"/>
</dbReference>
<dbReference type="SUPFAM" id="SSF89447">
    <property type="entry name" value="AbrB/MazE/MraZ-like"/>
    <property type="match status" value="1"/>
</dbReference>
<dbReference type="HAMAP" id="MF_01008">
    <property type="entry name" value="MraZ"/>
    <property type="match status" value="1"/>
</dbReference>
<dbReference type="EMBL" id="JAPNOA010000029">
    <property type="protein sequence ID" value="MCY0966023.1"/>
    <property type="molecule type" value="Genomic_DNA"/>
</dbReference>
<dbReference type="CDD" id="cd16320">
    <property type="entry name" value="MraZ_N"/>
    <property type="match status" value="1"/>
</dbReference>
<dbReference type="NCBIfam" id="TIGR00242">
    <property type="entry name" value="division/cell wall cluster transcriptional repressor MraZ"/>
    <property type="match status" value="1"/>
</dbReference>
<dbReference type="InterPro" id="IPR035642">
    <property type="entry name" value="MraZ_N"/>
</dbReference>
<sequence length="147" mass="16478">MFNISLDAKGRLAIPTRVREVLEGFGSTGLVVTVDTQDRCLMLYPVSEWSVIETKVQALPSFDARVRVIKRMLLGYATDCEPDGSGRILLGAALREYAGLSRECVLMGQGNKLELWDKARWDGELDRYLQQPMSLDDLPEELKSLSL</sequence>
<organism evidence="9 10">
    <name type="scientific">Parathalassolituus penaei</name>
    <dbReference type="NCBI Taxonomy" id="2997323"/>
    <lineage>
        <taxon>Bacteria</taxon>
        <taxon>Pseudomonadati</taxon>
        <taxon>Pseudomonadota</taxon>
        <taxon>Gammaproteobacteria</taxon>
        <taxon>Oceanospirillales</taxon>
        <taxon>Oceanospirillaceae</taxon>
        <taxon>Parathalassolituus</taxon>
    </lineage>
</organism>
<proteinExistence type="inferred from homology"/>
<gene>
    <name evidence="7 9" type="primary">mraZ</name>
    <name evidence="9" type="ORF">OUO13_12565</name>
</gene>